<reference evidence="7 8" key="1">
    <citation type="submission" date="2017-10" db="EMBL/GenBank/DDBJ databases">
        <title>Comparative genomics in systemic dimorphic fungi from Ajellomycetaceae.</title>
        <authorList>
            <person name="Munoz J.F."/>
            <person name="Mcewen J.G."/>
            <person name="Clay O.K."/>
            <person name="Cuomo C.A."/>
        </authorList>
    </citation>
    <scope>NUCLEOTIDE SEQUENCE [LARGE SCALE GENOMIC DNA]</scope>
    <source>
        <strain evidence="7 8">UAMH5409</strain>
    </source>
</reference>
<evidence type="ECO:0000256" key="1">
    <source>
        <dbReference type="ARBA" id="ARBA00022722"/>
    </source>
</evidence>
<evidence type="ECO:0000256" key="5">
    <source>
        <dbReference type="ARBA" id="ARBA00023239"/>
    </source>
</evidence>
<organism evidence="7 8">
    <name type="scientific">Helicocarpus griseus UAMH5409</name>
    <dbReference type="NCBI Taxonomy" id="1447875"/>
    <lineage>
        <taxon>Eukaryota</taxon>
        <taxon>Fungi</taxon>
        <taxon>Dikarya</taxon>
        <taxon>Ascomycota</taxon>
        <taxon>Pezizomycotina</taxon>
        <taxon>Eurotiomycetes</taxon>
        <taxon>Eurotiomycetidae</taxon>
        <taxon>Onygenales</taxon>
        <taxon>Ajellomycetaceae</taxon>
        <taxon>Helicocarpus</taxon>
    </lineage>
</organism>
<proteinExistence type="predicted"/>
<dbReference type="Gene3D" id="3.10.450.30">
    <property type="entry name" value="Microbial ribonucleases"/>
    <property type="match status" value="2"/>
</dbReference>
<keyword evidence="3" id="KW-0378">Hydrolase</keyword>
<accession>A0A2B7XIT7</accession>
<feature type="region of interest" description="Disordered" evidence="6">
    <location>
        <begin position="106"/>
        <end position="155"/>
    </location>
</feature>
<dbReference type="Proteomes" id="UP000223968">
    <property type="component" value="Unassembled WGS sequence"/>
</dbReference>
<gene>
    <name evidence="7" type="ORF">AJ79_05844</name>
</gene>
<dbReference type="SUPFAM" id="SSF53933">
    <property type="entry name" value="Microbial ribonucleases"/>
    <property type="match status" value="2"/>
</dbReference>
<keyword evidence="8" id="KW-1185">Reference proteome</keyword>
<evidence type="ECO:0000313" key="7">
    <source>
        <dbReference type="EMBL" id="PGH08840.1"/>
    </source>
</evidence>
<protein>
    <submittedName>
        <fullName evidence="7">Uncharacterized protein</fullName>
    </submittedName>
</protein>
<keyword evidence="2" id="KW-0255">Endonuclease</keyword>
<dbReference type="InterPro" id="IPR000026">
    <property type="entry name" value="N1-like"/>
</dbReference>
<evidence type="ECO:0000313" key="8">
    <source>
        <dbReference type="Proteomes" id="UP000223968"/>
    </source>
</evidence>
<evidence type="ECO:0000256" key="3">
    <source>
        <dbReference type="ARBA" id="ARBA00022801"/>
    </source>
</evidence>
<dbReference type="GO" id="GO:0046589">
    <property type="term" value="F:ribonuclease T1 activity"/>
    <property type="evidence" value="ECO:0007669"/>
    <property type="project" value="UniProtKB-EC"/>
</dbReference>
<feature type="compositionally biased region" description="Basic residues" evidence="6">
    <location>
        <begin position="109"/>
        <end position="122"/>
    </location>
</feature>
<keyword evidence="4" id="KW-1015">Disulfide bond</keyword>
<dbReference type="InterPro" id="IPR016191">
    <property type="entry name" value="Ribonuclease/ribotoxin"/>
</dbReference>
<comment type="caution">
    <text evidence="7">The sequence shown here is derived from an EMBL/GenBank/DDBJ whole genome shotgun (WGS) entry which is preliminary data.</text>
</comment>
<sequence>MLFDLKSTIFYGFLVISHASPNSFLAPGEPSKRASLDDFICPDGATISEQDVQAALNECRAHDEKAAGGIYPSPFENNKGNGNDKVFSTVPSGTKLREFPIQIGEPSKYKKRPNSCPAKKKATPGTKNKAITTRSEKELATRGNKKRKDKPIGKAKCSDTTVSEAKIRAALAIMKDLIRNNRIVGKYPERFNNHGRTMDTNIQELWEYPLHHERPNVWNGDSETERFRIVTDKNGKFVGVIEHKGGGGAFKECEVIVEEQQPAQQGESSNC</sequence>
<evidence type="ECO:0000256" key="4">
    <source>
        <dbReference type="ARBA" id="ARBA00023157"/>
    </source>
</evidence>
<evidence type="ECO:0000256" key="6">
    <source>
        <dbReference type="SAM" id="MobiDB-lite"/>
    </source>
</evidence>
<dbReference type="AlphaFoldDB" id="A0A2B7XIT7"/>
<dbReference type="STRING" id="1447875.A0A2B7XIT7"/>
<keyword evidence="1" id="KW-0540">Nuclease</keyword>
<keyword evidence="5" id="KW-0456">Lyase</keyword>
<dbReference type="GO" id="GO:0003723">
    <property type="term" value="F:RNA binding"/>
    <property type="evidence" value="ECO:0007669"/>
    <property type="project" value="InterPro"/>
</dbReference>
<dbReference type="PANTHER" id="PTHR42104:SF2">
    <property type="entry name" value="GUANYL-SPECIFIC RIBONUCLEASE, PUTATIVE (AFU_ORTHOLOGUE AFUA_4G01200)-RELATED"/>
    <property type="match status" value="1"/>
</dbReference>
<evidence type="ECO:0000256" key="2">
    <source>
        <dbReference type="ARBA" id="ARBA00022759"/>
    </source>
</evidence>
<dbReference type="PANTHER" id="PTHR42104">
    <property type="entry name" value="EXTRACELLULAR GUANYL-SPECIFIC RIBONUCLEASE RNTA (AFU_ORTHOLOGUE AFUA_4G03230)"/>
    <property type="match status" value="1"/>
</dbReference>
<dbReference type="Pfam" id="PF00545">
    <property type="entry name" value="Ribonuclease"/>
    <property type="match status" value="1"/>
</dbReference>
<dbReference type="GO" id="GO:0016787">
    <property type="term" value="F:hydrolase activity"/>
    <property type="evidence" value="ECO:0007669"/>
    <property type="project" value="UniProtKB-KW"/>
</dbReference>
<dbReference type="EMBL" id="PDNB01000097">
    <property type="protein sequence ID" value="PGH08840.1"/>
    <property type="molecule type" value="Genomic_DNA"/>
</dbReference>
<name>A0A2B7XIT7_9EURO</name>